<keyword evidence="1" id="KW-0812">Transmembrane</keyword>
<proteinExistence type="predicted"/>
<accession>A0A7S2S6S9</accession>
<dbReference type="InterPro" id="IPR016181">
    <property type="entry name" value="Acyl_CoA_acyltransferase"/>
</dbReference>
<dbReference type="GO" id="GO:0016747">
    <property type="term" value="F:acyltransferase activity, transferring groups other than amino-acyl groups"/>
    <property type="evidence" value="ECO:0007669"/>
    <property type="project" value="InterPro"/>
</dbReference>
<keyword evidence="1" id="KW-0472">Membrane</keyword>
<feature type="transmembrane region" description="Helical" evidence="1">
    <location>
        <begin position="22"/>
        <end position="42"/>
    </location>
</feature>
<dbReference type="SUPFAM" id="SSF55729">
    <property type="entry name" value="Acyl-CoA N-acyltransferases (Nat)"/>
    <property type="match status" value="1"/>
</dbReference>
<dbReference type="Gene3D" id="3.40.630.30">
    <property type="match status" value="1"/>
</dbReference>
<dbReference type="PROSITE" id="PS51186">
    <property type="entry name" value="GNAT"/>
    <property type="match status" value="1"/>
</dbReference>
<feature type="domain" description="N-acetyltransferase" evidence="2">
    <location>
        <begin position="51"/>
        <end position="185"/>
    </location>
</feature>
<sequence length="360" mass="41818">MNDFIDAGKDWFEDRGPHGRSMLLQVALGAVYALSTVTLLRVRSWKFRHRLRFRVLDRAEIGGIPELLKEDEEEEGSEIDSLLSTRSRDVLFGVEVDGEIVGIESVRVDGTVGYIEDVRLAKVFHGLGLEEQLERYSIENIHRVSNIDELRHLVFSWNKRSIERTCRLGMHLVAEWGYVVTSNIEKYSKGASDHSKLEIHQAKSIRDMYRVLDRCCDKRVLLQYWDVFDFSPSALSFLCSSFIPQTTPRQFEEFYEDSENPSSMRCCTMQVCERSCSLGEIIERDSPKNKLCTFTVYCSLKDYRNSPNECHSEVVKHIERWTKLGKRANCESFAFFYPPFLGDLLSKKQEKLHLFSTRTY</sequence>
<evidence type="ECO:0000313" key="3">
    <source>
        <dbReference type="EMBL" id="CAD9690744.1"/>
    </source>
</evidence>
<dbReference type="InterPro" id="IPR000182">
    <property type="entry name" value="GNAT_dom"/>
</dbReference>
<name>A0A7S2S6S9_9STRA</name>
<evidence type="ECO:0000256" key="1">
    <source>
        <dbReference type="SAM" id="Phobius"/>
    </source>
</evidence>
<protein>
    <recommendedName>
        <fullName evidence="2">N-acetyltransferase domain-containing protein</fullName>
    </recommendedName>
</protein>
<reference evidence="3" key="1">
    <citation type="submission" date="2021-01" db="EMBL/GenBank/DDBJ databases">
        <authorList>
            <person name="Corre E."/>
            <person name="Pelletier E."/>
            <person name="Niang G."/>
            <person name="Scheremetjew M."/>
            <person name="Finn R."/>
            <person name="Kale V."/>
            <person name="Holt S."/>
            <person name="Cochrane G."/>
            <person name="Meng A."/>
            <person name="Brown T."/>
            <person name="Cohen L."/>
        </authorList>
    </citation>
    <scope>NUCLEOTIDE SEQUENCE</scope>
    <source>
        <strain evidence="3">NY070348D</strain>
    </source>
</reference>
<keyword evidence="1" id="KW-1133">Transmembrane helix</keyword>
<evidence type="ECO:0000259" key="2">
    <source>
        <dbReference type="PROSITE" id="PS51186"/>
    </source>
</evidence>
<organism evidence="3">
    <name type="scientific">Mucochytrium quahogii</name>
    <dbReference type="NCBI Taxonomy" id="96639"/>
    <lineage>
        <taxon>Eukaryota</taxon>
        <taxon>Sar</taxon>
        <taxon>Stramenopiles</taxon>
        <taxon>Bigyra</taxon>
        <taxon>Labyrinthulomycetes</taxon>
        <taxon>Thraustochytrida</taxon>
        <taxon>Thraustochytriidae</taxon>
        <taxon>Mucochytrium</taxon>
    </lineage>
</organism>
<gene>
    <name evidence="3" type="ORF">QSP1433_LOCUS10734</name>
</gene>
<dbReference type="EMBL" id="HBHK01017080">
    <property type="protein sequence ID" value="CAD9690744.1"/>
    <property type="molecule type" value="Transcribed_RNA"/>
</dbReference>
<dbReference type="AlphaFoldDB" id="A0A7S2S6S9"/>